<proteinExistence type="predicted"/>
<dbReference type="Gene3D" id="3.30.1330.40">
    <property type="entry name" value="RutC-like"/>
    <property type="match status" value="1"/>
</dbReference>
<feature type="signal peptide" evidence="1">
    <location>
        <begin position="1"/>
        <end position="28"/>
    </location>
</feature>
<dbReference type="PANTHER" id="PTHR11803:SF39">
    <property type="entry name" value="2-IMINOBUTANOATE_2-IMINOPROPANOATE DEAMINASE"/>
    <property type="match status" value="1"/>
</dbReference>
<dbReference type="CDD" id="cd00448">
    <property type="entry name" value="YjgF_YER057c_UK114_family"/>
    <property type="match status" value="1"/>
</dbReference>
<dbReference type="Proteomes" id="UP000290261">
    <property type="component" value="Unassembled WGS sequence"/>
</dbReference>
<reference evidence="3 4" key="1">
    <citation type="submission" date="2014-04" db="EMBL/GenBank/DDBJ databases">
        <title>Whole genome of Muricauda olearia.</title>
        <authorList>
            <person name="Zhang X.-H."/>
            <person name="Tang K."/>
        </authorList>
    </citation>
    <scope>NUCLEOTIDE SEQUENCE [LARGE SCALE GENOMIC DNA]</scope>
    <source>
        <strain evidence="3 4">Th120</strain>
    </source>
</reference>
<gene>
    <name evidence="3" type="ORF">DN53_05300</name>
    <name evidence="2" type="ORF">F8C76_01390</name>
</gene>
<evidence type="ECO:0000256" key="1">
    <source>
        <dbReference type="SAM" id="SignalP"/>
    </source>
</evidence>
<dbReference type="SUPFAM" id="SSF55298">
    <property type="entry name" value="YjgF-like"/>
    <property type="match status" value="1"/>
</dbReference>
<dbReference type="GO" id="GO:0005829">
    <property type="term" value="C:cytosol"/>
    <property type="evidence" value="ECO:0007669"/>
    <property type="project" value="TreeGrafter"/>
</dbReference>
<dbReference type="PANTHER" id="PTHR11803">
    <property type="entry name" value="2-IMINOBUTANOATE/2-IMINOPROPANOATE DEAMINASE RIDA"/>
    <property type="match status" value="1"/>
</dbReference>
<keyword evidence="4" id="KW-1185">Reference proteome</keyword>
<dbReference type="Proteomes" id="UP000429785">
    <property type="component" value="Unassembled WGS sequence"/>
</dbReference>
<organism evidence="3 4">
    <name type="scientific">Flagellimonas olearia</name>
    <dbReference type="NCBI Taxonomy" id="552546"/>
    <lineage>
        <taxon>Bacteria</taxon>
        <taxon>Pseudomonadati</taxon>
        <taxon>Bacteroidota</taxon>
        <taxon>Flavobacteriia</taxon>
        <taxon>Flavobacteriales</taxon>
        <taxon>Flavobacteriaceae</taxon>
        <taxon>Flagellimonas</taxon>
    </lineage>
</organism>
<keyword evidence="1" id="KW-0732">Signal</keyword>
<dbReference type="AlphaFoldDB" id="A0A444VHV8"/>
<dbReference type="OrthoDB" id="666025at2"/>
<evidence type="ECO:0000313" key="4">
    <source>
        <dbReference type="Proteomes" id="UP000290261"/>
    </source>
</evidence>
<dbReference type="EMBL" id="WELG01000001">
    <property type="protein sequence ID" value="KAB7530195.1"/>
    <property type="molecule type" value="Genomic_DNA"/>
</dbReference>
<dbReference type="RefSeq" id="WP_129655910.1">
    <property type="nucleotide sequence ID" value="NZ_ML142914.1"/>
</dbReference>
<protein>
    <submittedName>
        <fullName evidence="3">Endoribonuclease L-PSP</fullName>
    </submittedName>
    <submittedName>
        <fullName evidence="2">RidA family protein</fullName>
    </submittedName>
</protein>
<dbReference type="InterPro" id="IPR006175">
    <property type="entry name" value="YjgF/YER057c/UK114"/>
</dbReference>
<feature type="chain" id="PRO_5044603932" evidence="1">
    <location>
        <begin position="29"/>
        <end position="160"/>
    </location>
</feature>
<dbReference type="EMBL" id="JJMP01000010">
    <property type="protein sequence ID" value="RYC50342.1"/>
    <property type="molecule type" value="Genomic_DNA"/>
</dbReference>
<evidence type="ECO:0000313" key="5">
    <source>
        <dbReference type="Proteomes" id="UP000429785"/>
    </source>
</evidence>
<sequence>MENQTSRRSSFKRIGVGLAALFGVGATAAAKAMTGGEKAKKEIVGDIVTDQDVPLFSGAVKHGNTLYIAGKGAHVEPFEIKAHTKIVLDNIQKELEKNGSSMDKVLKVNVYLADLNDYHAMNEVYRGRFGNNPPVRTTVATYGGVPGDSLVEIDCIAALD</sequence>
<dbReference type="Pfam" id="PF01042">
    <property type="entry name" value="Ribonuc_L-PSP"/>
    <property type="match status" value="1"/>
</dbReference>
<evidence type="ECO:0000313" key="2">
    <source>
        <dbReference type="EMBL" id="KAB7530195.1"/>
    </source>
</evidence>
<dbReference type="GO" id="GO:0019239">
    <property type="term" value="F:deaminase activity"/>
    <property type="evidence" value="ECO:0007669"/>
    <property type="project" value="TreeGrafter"/>
</dbReference>
<dbReference type="InterPro" id="IPR035959">
    <property type="entry name" value="RutC-like_sf"/>
</dbReference>
<reference evidence="2 5" key="2">
    <citation type="submission" date="2019-10" db="EMBL/GenBank/DDBJ databases">
        <title>Muricauda olearia CL-SS4 JCM15563 genome.</title>
        <authorList>
            <person name="Liu L."/>
        </authorList>
    </citation>
    <scope>NUCLEOTIDE SEQUENCE [LARGE SCALE GENOMIC DNA]</scope>
    <source>
        <strain evidence="2 5">CL-SS4</strain>
    </source>
</reference>
<evidence type="ECO:0000313" key="3">
    <source>
        <dbReference type="EMBL" id="RYC50342.1"/>
    </source>
</evidence>
<comment type="caution">
    <text evidence="3">The sequence shown here is derived from an EMBL/GenBank/DDBJ whole genome shotgun (WGS) entry which is preliminary data.</text>
</comment>
<name>A0A444VHV8_9FLAO</name>
<accession>A0A444VHV8</accession>